<dbReference type="Proteomes" id="UP000297753">
    <property type="component" value="Unassembled WGS sequence"/>
</dbReference>
<feature type="transmembrane region" description="Helical" evidence="1">
    <location>
        <begin position="12"/>
        <end position="31"/>
    </location>
</feature>
<protein>
    <submittedName>
        <fullName evidence="2">MSHA biogenesis protein MshP</fullName>
    </submittedName>
</protein>
<keyword evidence="1" id="KW-0472">Membrane</keyword>
<dbReference type="EMBL" id="SATR01000009">
    <property type="protein sequence ID" value="TFH92117.1"/>
    <property type="molecule type" value="Genomic_DNA"/>
</dbReference>
<dbReference type="RefSeq" id="WP_134835045.1">
    <property type="nucleotide sequence ID" value="NZ_SATR01000009.1"/>
</dbReference>
<dbReference type="AlphaFoldDB" id="A0A4Y8WGV3"/>
<keyword evidence="1" id="KW-0812">Transmembrane</keyword>
<keyword evidence="3" id="KW-1185">Reference proteome</keyword>
<accession>A0A4Y8WGV3</accession>
<evidence type="ECO:0000256" key="1">
    <source>
        <dbReference type="SAM" id="Phobius"/>
    </source>
</evidence>
<dbReference type="OrthoDB" id="6401889at2"/>
<organism evidence="2 3">
    <name type="scientific">Vibrio ouci</name>
    <dbReference type="NCBI Taxonomy" id="2499078"/>
    <lineage>
        <taxon>Bacteria</taxon>
        <taxon>Pseudomonadati</taxon>
        <taxon>Pseudomonadota</taxon>
        <taxon>Gammaproteobacteria</taxon>
        <taxon>Vibrionales</taxon>
        <taxon>Vibrionaceae</taxon>
        <taxon>Vibrio</taxon>
    </lineage>
</organism>
<evidence type="ECO:0000313" key="3">
    <source>
        <dbReference type="Proteomes" id="UP000297753"/>
    </source>
</evidence>
<evidence type="ECO:0000313" key="2">
    <source>
        <dbReference type="EMBL" id="TFH92117.1"/>
    </source>
</evidence>
<proteinExistence type="predicted"/>
<keyword evidence="1" id="KW-1133">Transmembrane helix</keyword>
<reference evidence="2 3" key="1">
    <citation type="submission" date="2019-01" db="EMBL/GenBank/DDBJ databases">
        <title>Vibrio BEI176 sp. nov, a marine bacterium isolated from China: eastern marignal seas.</title>
        <authorList>
            <person name="Li B."/>
        </authorList>
    </citation>
    <scope>NUCLEOTIDE SEQUENCE [LARGE SCALE GENOMIC DNA]</scope>
    <source>
        <strain evidence="2 3">BEI176</strain>
    </source>
</reference>
<name>A0A4Y8WGV3_9VIBR</name>
<comment type="caution">
    <text evidence="2">The sequence shown here is derived from an EMBL/GenBank/DDBJ whole genome shotgun (WGS) entry which is preliminary data.</text>
</comment>
<gene>
    <name evidence="2" type="ORF">ELS82_08095</name>
</gene>
<sequence length="148" mass="16376">MSRKSKQSGSMLIIVIFVILVMGYLATSLNLTSWSSRDSTTRGVLGTQAWLLSHSANEYVLTEMYPDENTDNVGLICTGSRLDASGDIRGFIEQTLITSATASCALQELECEDRGELDDRTFYILQSTVSCGTGIHEVQRSQQVWLRD</sequence>